<reference evidence="3" key="1">
    <citation type="submission" date="2021-03" db="EMBL/GenBank/DDBJ databases">
        <authorList>
            <person name="Kanchanasin P."/>
            <person name="Saeng-In P."/>
            <person name="Phongsopitanun W."/>
            <person name="Yuki M."/>
            <person name="Kudo T."/>
            <person name="Ohkuma M."/>
            <person name="Tanasupawat S."/>
        </authorList>
    </citation>
    <scope>NUCLEOTIDE SEQUENCE</scope>
    <source>
        <strain evidence="3">GKU 128</strain>
    </source>
</reference>
<evidence type="ECO:0000256" key="1">
    <source>
        <dbReference type="SAM" id="Phobius"/>
    </source>
</evidence>
<organism evidence="3 4">
    <name type="scientific">Actinomadura barringtoniae</name>
    <dbReference type="NCBI Taxonomy" id="1427535"/>
    <lineage>
        <taxon>Bacteria</taxon>
        <taxon>Bacillati</taxon>
        <taxon>Actinomycetota</taxon>
        <taxon>Actinomycetes</taxon>
        <taxon>Streptosporangiales</taxon>
        <taxon>Thermomonosporaceae</taxon>
        <taxon>Actinomadura</taxon>
    </lineage>
</organism>
<evidence type="ECO:0000313" key="3">
    <source>
        <dbReference type="EMBL" id="MBO2447856.1"/>
    </source>
</evidence>
<sequence length="370" mass="38503">MRPVRRLPAVLLCVVAGAWSITAPAALAAGPPNAPPGGPGATAVPAEAAIGTAVRVRGSAWTPGATVQVQICGANAVHGSADCDTQGGVTALISPAGTFDAGLAAGAPPAACPCVIQVSTLPGSPGAPRTVTFPFRVLGHRVAVILKDITPVRADIVDVEVTGGGGWGELFGGRPRRTLVVQVRNAGADPIVGAPLTVGWGAGSDPDSPVDSPRTGTLRPGQTATYRVPVELPPASFGTFVVGGRYAAAVPFKTTFSAYPWGLLGVNAVALLLFLLGLRLAFARRAARRRTRATERVPAPMRPPVTQHITRNGADELLDYLDETAREPSGDYRIDREALSDYLRRRTAGPIDVAALEDFLALDRFKRQER</sequence>
<keyword evidence="4" id="KW-1185">Reference proteome</keyword>
<dbReference type="Proteomes" id="UP000669179">
    <property type="component" value="Unassembled WGS sequence"/>
</dbReference>
<feature type="signal peptide" evidence="2">
    <location>
        <begin position="1"/>
        <end position="28"/>
    </location>
</feature>
<evidence type="ECO:0000313" key="4">
    <source>
        <dbReference type="Proteomes" id="UP000669179"/>
    </source>
</evidence>
<keyword evidence="2" id="KW-0732">Signal</keyword>
<evidence type="ECO:0008006" key="5">
    <source>
        <dbReference type="Google" id="ProtNLM"/>
    </source>
</evidence>
<keyword evidence="1" id="KW-0472">Membrane</keyword>
<protein>
    <recommendedName>
        <fullName evidence="5">IPT/TIG domain-containing protein</fullName>
    </recommendedName>
</protein>
<gene>
    <name evidence="3" type="ORF">J4573_12200</name>
</gene>
<feature type="transmembrane region" description="Helical" evidence="1">
    <location>
        <begin position="261"/>
        <end position="282"/>
    </location>
</feature>
<dbReference type="AlphaFoldDB" id="A0A939PG28"/>
<proteinExistence type="predicted"/>
<dbReference type="Gene3D" id="2.60.40.230">
    <property type="entry name" value="Neocarzinostatin-like"/>
    <property type="match status" value="1"/>
</dbReference>
<dbReference type="RefSeq" id="WP_208255480.1">
    <property type="nucleotide sequence ID" value="NZ_JAGEOJ010000004.1"/>
</dbReference>
<dbReference type="EMBL" id="JAGEOJ010000004">
    <property type="protein sequence ID" value="MBO2447856.1"/>
    <property type="molecule type" value="Genomic_DNA"/>
</dbReference>
<feature type="chain" id="PRO_5036772992" description="IPT/TIG domain-containing protein" evidence="2">
    <location>
        <begin position="29"/>
        <end position="370"/>
    </location>
</feature>
<name>A0A939PG28_9ACTN</name>
<keyword evidence="1" id="KW-1133">Transmembrane helix</keyword>
<keyword evidence="1" id="KW-0812">Transmembrane</keyword>
<comment type="caution">
    <text evidence="3">The sequence shown here is derived from an EMBL/GenBank/DDBJ whole genome shotgun (WGS) entry which is preliminary data.</text>
</comment>
<accession>A0A939PG28</accession>
<evidence type="ECO:0000256" key="2">
    <source>
        <dbReference type="SAM" id="SignalP"/>
    </source>
</evidence>